<evidence type="ECO:0000256" key="1">
    <source>
        <dbReference type="ARBA" id="ARBA00005168"/>
    </source>
</evidence>
<dbReference type="PRINTS" id="PR00073">
    <property type="entry name" value="COPRGNOXDASE"/>
</dbReference>
<dbReference type="VEuPathDB" id="FungiDB:AeMF1_017561"/>
<gene>
    <name evidence="8" type="ORF">Ae201684_005410</name>
</gene>
<comment type="caution">
    <text evidence="8">The sequence shown here is derived from an EMBL/GenBank/DDBJ whole genome shotgun (WGS) entry which is preliminary data.</text>
</comment>
<dbReference type="GO" id="GO:0006782">
    <property type="term" value="P:protoporphyrinogen IX biosynthetic process"/>
    <property type="evidence" value="ECO:0007669"/>
    <property type="project" value="UniProtKB-UniPathway"/>
</dbReference>
<accession>A0A6G0XF16</accession>
<dbReference type="InterPro" id="IPR036406">
    <property type="entry name" value="Coprogen_oxidase_aer_sf"/>
</dbReference>
<keyword evidence="9" id="KW-1185">Reference proteome</keyword>
<dbReference type="Gene3D" id="3.40.1500.10">
    <property type="entry name" value="Coproporphyrinogen III oxidase, aerobic"/>
    <property type="match status" value="1"/>
</dbReference>
<organism evidence="8 9">
    <name type="scientific">Aphanomyces euteiches</name>
    <dbReference type="NCBI Taxonomy" id="100861"/>
    <lineage>
        <taxon>Eukaryota</taxon>
        <taxon>Sar</taxon>
        <taxon>Stramenopiles</taxon>
        <taxon>Oomycota</taxon>
        <taxon>Saprolegniomycetes</taxon>
        <taxon>Saprolegniales</taxon>
        <taxon>Verrucalvaceae</taxon>
        <taxon>Aphanomyces</taxon>
    </lineage>
</organism>
<evidence type="ECO:0000256" key="7">
    <source>
        <dbReference type="ARBA" id="ARBA00023244"/>
    </source>
</evidence>
<evidence type="ECO:0000256" key="5">
    <source>
        <dbReference type="ARBA" id="ARBA00023002"/>
    </source>
</evidence>
<dbReference type="GO" id="GO:0005737">
    <property type="term" value="C:cytoplasm"/>
    <property type="evidence" value="ECO:0007669"/>
    <property type="project" value="TreeGrafter"/>
</dbReference>
<keyword evidence="5" id="KW-0560">Oxidoreductase</keyword>
<reference evidence="8 9" key="1">
    <citation type="submission" date="2019-07" db="EMBL/GenBank/DDBJ databases">
        <title>Genomics analysis of Aphanomyces spp. identifies a new class of oomycete effector associated with host adaptation.</title>
        <authorList>
            <person name="Gaulin E."/>
        </authorList>
    </citation>
    <scope>NUCLEOTIDE SEQUENCE [LARGE SCALE GENOMIC DNA]</scope>
    <source>
        <strain evidence="8 9">ATCC 201684</strain>
    </source>
</reference>
<comment type="subunit">
    <text evidence="3">Homodimer.</text>
</comment>
<dbReference type="SUPFAM" id="SSF102886">
    <property type="entry name" value="Coproporphyrinogen III oxidase"/>
    <property type="match status" value="1"/>
</dbReference>
<dbReference type="GO" id="GO:0004109">
    <property type="term" value="F:coproporphyrinogen oxidase activity"/>
    <property type="evidence" value="ECO:0007669"/>
    <property type="project" value="UniProtKB-EC"/>
</dbReference>
<dbReference type="PANTHER" id="PTHR10755">
    <property type="entry name" value="COPROPORPHYRINOGEN III OXIDASE, MITOCHONDRIAL"/>
    <property type="match status" value="1"/>
</dbReference>
<dbReference type="AlphaFoldDB" id="A0A6G0XF16"/>
<evidence type="ECO:0000256" key="6">
    <source>
        <dbReference type="ARBA" id="ARBA00023133"/>
    </source>
</evidence>
<keyword evidence="7" id="KW-0627">Porphyrin biosynthesis</keyword>
<dbReference type="InterPro" id="IPR001260">
    <property type="entry name" value="Coprogen_oxidase_aer"/>
</dbReference>
<name>A0A6G0XF16_9STRA</name>
<sequence length="406" mass="45818">MFSRLVRGVRGQSLLAVSATGCGVALGMNNSESPAMADAKKKVDTKEFLMVPLSEDKTPKSSIEFDTSAPMKERMKAMVFRVQDEICSGLEAIDGTKFREDKWERPGHGGGGRSRVIQDGIVFEKAGVNVSVVHGELGNAAAAAMRSQGRDLAQNKSLPFFATGVSLVLHPRNPMAPTMHLNYRYFEVETGNLDAEGKPKTLSWFGGGADLTPSYLFEEDARHFHAVYKTVLDKTDKTYYAKMKETCDKYFYIPHRQEGRGIGGIFYDDMEEDKEKHFQMARQCANAALDAYAPILLKRKDMPFTEDQKKWQQVRRGRYVEFNVMYDRGTKFGLNVPGSRIESILMSLPLTARWEYMNVPKPGSWEDRTLQVLKKPVDWLDVDAVNLETLSTKELLQEIARRSEKN</sequence>
<dbReference type="Pfam" id="PF01218">
    <property type="entry name" value="Coprogen_oxidas"/>
    <property type="match status" value="1"/>
</dbReference>
<dbReference type="NCBIfam" id="NF003727">
    <property type="entry name" value="PRK05330.1"/>
    <property type="match status" value="1"/>
</dbReference>
<dbReference type="PROSITE" id="PS51257">
    <property type="entry name" value="PROKAR_LIPOPROTEIN"/>
    <property type="match status" value="1"/>
</dbReference>
<dbReference type="UniPathway" id="UPA00251">
    <property type="reaction ID" value="UER00322"/>
</dbReference>
<evidence type="ECO:0000313" key="8">
    <source>
        <dbReference type="EMBL" id="KAF0738798.1"/>
    </source>
</evidence>
<dbReference type="PANTHER" id="PTHR10755:SF0">
    <property type="entry name" value="OXYGEN-DEPENDENT COPROPORPHYRINOGEN-III OXIDASE, MITOCHONDRIAL"/>
    <property type="match status" value="1"/>
</dbReference>
<comment type="pathway">
    <text evidence="1">Porphyrin-containing compound metabolism; protoporphyrin-IX biosynthesis; protoporphyrinogen-IX from coproporphyrinogen-III (O2 route): step 1/1.</text>
</comment>
<dbReference type="Proteomes" id="UP000481153">
    <property type="component" value="Unassembled WGS sequence"/>
</dbReference>
<dbReference type="FunFam" id="3.40.1500.10:FF:000002">
    <property type="entry name" value="oxygen-dependent coproporphyrinogen-III oxidase, mitochondrial"/>
    <property type="match status" value="1"/>
</dbReference>
<proteinExistence type="inferred from homology"/>
<comment type="similarity">
    <text evidence="2">Belongs to the aerobic coproporphyrinogen-III oxidase family.</text>
</comment>
<dbReference type="EMBL" id="VJMJ01000070">
    <property type="protein sequence ID" value="KAF0738798.1"/>
    <property type="molecule type" value="Genomic_DNA"/>
</dbReference>
<keyword evidence="6" id="KW-0350">Heme biosynthesis</keyword>
<evidence type="ECO:0000313" key="9">
    <source>
        <dbReference type="Proteomes" id="UP000481153"/>
    </source>
</evidence>
<dbReference type="EC" id="1.3.3.3" evidence="4"/>
<evidence type="ECO:0000256" key="2">
    <source>
        <dbReference type="ARBA" id="ARBA00010644"/>
    </source>
</evidence>
<evidence type="ECO:0000256" key="4">
    <source>
        <dbReference type="ARBA" id="ARBA00012869"/>
    </source>
</evidence>
<evidence type="ECO:0000256" key="3">
    <source>
        <dbReference type="ARBA" id="ARBA00011738"/>
    </source>
</evidence>
<protein>
    <recommendedName>
        <fullName evidence="4">coproporphyrinogen oxidase</fullName>
        <ecNumber evidence="4">1.3.3.3</ecNumber>
    </recommendedName>
</protein>